<dbReference type="GeneID" id="66937317"/>
<keyword evidence="6" id="KW-1185">Reference proteome</keyword>
<dbReference type="CDD" id="cd02440">
    <property type="entry name" value="AdoMet_MTases"/>
    <property type="match status" value="1"/>
</dbReference>
<evidence type="ECO:0000313" key="6">
    <source>
        <dbReference type="Proteomes" id="UP000710440"/>
    </source>
</evidence>
<dbReference type="OrthoDB" id="540004at2759"/>
<dbReference type="Proteomes" id="UP000710440">
    <property type="component" value="Unassembled WGS sequence"/>
</dbReference>
<dbReference type="AlphaFoldDB" id="A0A9P3F8P4"/>
<dbReference type="SUPFAM" id="SSF53335">
    <property type="entry name" value="S-adenosyl-L-methionine-dependent methyltransferases"/>
    <property type="match status" value="1"/>
</dbReference>
<comment type="caution">
    <text evidence="5">The sequence shown here is derived from an EMBL/GenBank/DDBJ whole genome shotgun (WGS) entry which is preliminary data.</text>
</comment>
<evidence type="ECO:0000256" key="1">
    <source>
        <dbReference type="ARBA" id="ARBA00022679"/>
    </source>
</evidence>
<dbReference type="InterPro" id="IPR029063">
    <property type="entry name" value="SAM-dependent_MTases_sf"/>
</dbReference>
<dbReference type="RefSeq" id="XP_043128417.1">
    <property type="nucleotide sequence ID" value="XM_043272482.1"/>
</dbReference>
<dbReference type="GO" id="GO:0005783">
    <property type="term" value="C:endoplasmic reticulum"/>
    <property type="evidence" value="ECO:0007669"/>
    <property type="project" value="TreeGrafter"/>
</dbReference>
<proteinExistence type="inferred from homology"/>
<feature type="domain" description="Methyltransferase" evidence="4">
    <location>
        <begin position="76"/>
        <end position="173"/>
    </location>
</feature>
<comment type="similarity">
    <text evidence="2">Belongs to the class I-like SAM-binding methyltransferase superfamily. Erg6/SMT family.</text>
</comment>
<dbReference type="InterPro" id="IPR050447">
    <property type="entry name" value="Erg6_SMT_methyltransf"/>
</dbReference>
<dbReference type="Gene3D" id="3.40.50.150">
    <property type="entry name" value="Vaccinia Virus protein VP39"/>
    <property type="match status" value="1"/>
</dbReference>
<evidence type="ECO:0000256" key="2">
    <source>
        <dbReference type="ARBA" id="ARBA00038188"/>
    </source>
</evidence>
<dbReference type="PANTHER" id="PTHR44068:SF1">
    <property type="entry name" value="HYPOTHETICAL LOC100005854"/>
    <property type="match status" value="1"/>
</dbReference>
<name>A0A9P3F8P4_ASPVI</name>
<keyword evidence="1" id="KW-0808">Transferase</keyword>
<protein>
    <recommendedName>
        <fullName evidence="4">Methyltransferase domain-containing protein</fullName>
    </recommendedName>
</protein>
<dbReference type="InterPro" id="IPR041698">
    <property type="entry name" value="Methyltransf_25"/>
</dbReference>
<accession>A0A9P3F8P4</accession>
<keyword evidence="3" id="KW-0472">Membrane</keyword>
<dbReference type="GO" id="GO:0003838">
    <property type="term" value="F:sterol 24-C-methyltransferase activity"/>
    <property type="evidence" value="ECO:0007669"/>
    <property type="project" value="TreeGrafter"/>
</dbReference>
<evidence type="ECO:0000313" key="5">
    <source>
        <dbReference type="EMBL" id="GIK05231.1"/>
    </source>
</evidence>
<dbReference type="EMBL" id="BOPL01000008">
    <property type="protein sequence ID" value="GIK05231.1"/>
    <property type="molecule type" value="Genomic_DNA"/>
</dbReference>
<feature type="transmembrane region" description="Helical" evidence="3">
    <location>
        <begin position="243"/>
        <end position="265"/>
    </location>
</feature>
<dbReference type="Pfam" id="PF13649">
    <property type="entry name" value="Methyltransf_25"/>
    <property type="match status" value="1"/>
</dbReference>
<evidence type="ECO:0000259" key="4">
    <source>
        <dbReference type="Pfam" id="PF13649"/>
    </source>
</evidence>
<reference evidence="5 6" key="1">
    <citation type="submission" date="2021-02" db="EMBL/GenBank/DDBJ databases">
        <title>Pan-genome distribution and transcriptional activeness of fungal secondary metabolism genes in Aspergillus section Fumigati.</title>
        <authorList>
            <person name="Takahashi H."/>
            <person name="Umemura M."/>
            <person name="Ninomiya A."/>
            <person name="Kusuya Y."/>
            <person name="Urayama S."/>
            <person name="Shimizu M."/>
            <person name="Watanabe A."/>
            <person name="Kamei K."/>
            <person name="Yaguchi T."/>
            <person name="Hagiwara D."/>
        </authorList>
    </citation>
    <scope>NUCLEOTIDE SEQUENCE [LARGE SCALE GENOMIC DNA]</scope>
    <source>
        <strain evidence="5 6">IFM 47045</strain>
    </source>
</reference>
<sequence>MAPEPDQEPLIDSNPQLQSYYQSLESRIGYRLLLGGTRHFGFYENDTWWPFPISKALRAMEDKLAASLNLSPGAYVLDAGCGVGHVAITLATKYGFRIQGIDIIQHHLDKARRNIARSGLSEGQVAVRKMDYHHLEKFGDQTFDGIYTMETFVHATDPEAVLAEFFRVLRPGGHLSLFEYDHVLGDDSPEEMARFMRKINEIAAMPTNSRSHPGVFQQMIEDAGFTNVVVRDYSDNIRPMTRLFYLLAYIPFLLVTLLGLEHFFINTVAGVQSYRGRNHWRYLAISATKPGGSIEAVKDR</sequence>
<keyword evidence="3" id="KW-1133">Transmembrane helix</keyword>
<organism evidence="5 6">
    <name type="scientific">Aspergillus viridinutans</name>
    <dbReference type="NCBI Taxonomy" id="75553"/>
    <lineage>
        <taxon>Eukaryota</taxon>
        <taxon>Fungi</taxon>
        <taxon>Dikarya</taxon>
        <taxon>Ascomycota</taxon>
        <taxon>Pezizomycotina</taxon>
        <taxon>Eurotiomycetes</taxon>
        <taxon>Eurotiomycetidae</taxon>
        <taxon>Eurotiales</taxon>
        <taxon>Aspergillaceae</taxon>
        <taxon>Aspergillus</taxon>
        <taxon>Aspergillus subgen. Fumigati</taxon>
    </lineage>
</organism>
<keyword evidence="3" id="KW-0812">Transmembrane</keyword>
<gene>
    <name evidence="5" type="ORF">Aspvir_009335</name>
</gene>
<evidence type="ECO:0000256" key="3">
    <source>
        <dbReference type="SAM" id="Phobius"/>
    </source>
</evidence>
<dbReference type="PANTHER" id="PTHR44068">
    <property type="entry name" value="ZGC:194242"/>
    <property type="match status" value="1"/>
</dbReference>
<dbReference type="GO" id="GO:0006696">
    <property type="term" value="P:ergosterol biosynthetic process"/>
    <property type="evidence" value="ECO:0007669"/>
    <property type="project" value="TreeGrafter"/>
</dbReference>